<organism evidence="1">
    <name type="scientific">marine sediment metagenome</name>
    <dbReference type="NCBI Taxonomy" id="412755"/>
    <lineage>
        <taxon>unclassified sequences</taxon>
        <taxon>metagenomes</taxon>
        <taxon>ecological metagenomes</taxon>
    </lineage>
</organism>
<dbReference type="SUPFAM" id="SSF53271">
    <property type="entry name" value="PRTase-like"/>
    <property type="match status" value="1"/>
</dbReference>
<name>A0A0F9FKG4_9ZZZZ</name>
<sequence length="87" mass="9764">MNKKTISWKEFRDLTKQLGSKLVERGKWSMVKSIYGIPRGGQYVALMLSELYDIPLTNKIDKNTLVVDDIADSGKTLTEYHGLGCGV</sequence>
<proteinExistence type="predicted"/>
<evidence type="ECO:0000313" key="1">
    <source>
        <dbReference type="EMBL" id="KKL78981.1"/>
    </source>
</evidence>
<dbReference type="Gene3D" id="3.40.50.2020">
    <property type="match status" value="1"/>
</dbReference>
<dbReference type="EMBL" id="LAZR01023299">
    <property type="protein sequence ID" value="KKL78981.1"/>
    <property type="molecule type" value="Genomic_DNA"/>
</dbReference>
<dbReference type="InterPro" id="IPR029057">
    <property type="entry name" value="PRTase-like"/>
</dbReference>
<gene>
    <name evidence="1" type="ORF">LCGC14_2019360</name>
</gene>
<feature type="non-terminal residue" evidence="1">
    <location>
        <position position="87"/>
    </location>
</feature>
<accession>A0A0F9FKG4</accession>
<dbReference type="CDD" id="cd06223">
    <property type="entry name" value="PRTases_typeI"/>
    <property type="match status" value="1"/>
</dbReference>
<comment type="caution">
    <text evidence="1">The sequence shown here is derived from an EMBL/GenBank/DDBJ whole genome shotgun (WGS) entry which is preliminary data.</text>
</comment>
<protein>
    <recommendedName>
        <fullName evidence="2">Phosphoribosyltransferase domain-containing protein</fullName>
    </recommendedName>
</protein>
<evidence type="ECO:0008006" key="2">
    <source>
        <dbReference type="Google" id="ProtNLM"/>
    </source>
</evidence>
<reference evidence="1" key="1">
    <citation type="journal article" date="2015" name="Nature">
        <title>Complex archaea that bridge the gap between prokaryotes and eukaryotes.</title>
        <authorList>
            <person name="Spang A."/>
            <person name="Saw J.H."/>
            <person name="Jorgensen S.L."/>
            <person name="Zaremba-Niedzwiedzka K."/>
            <person name="Martijn J."/>
            <person name="Lind A.E."/>
            <person name="van Eijk R."/>
            <person name="Schleper C."/>
            <person name="Guy L."/>
            <person name="Ettema T.J."/>
        </authorList>
    </citation>
    <scope>NUCLEOTIDE SEQUENCE</scope>
</reference>
<dbReference type="AlphaFoldDB" id="A0A0F9FKG4"/>
<dbReference type="InterPro" id="IPR000836">
    <property type="entry name" value="PRTase_dom"/>
</dbReference>